<evidence type="ECO:0000256" key="4">
    <source>
        <dbReference type="ARBA" id="ARBA00022801"/>
    </source>
</evidence>
<feature type="domain" description="Glycoside hydrolase family 29 N-terminal" evidence="8">
    <location>
        <begin position="187"/>
        <end position="495"/>
    </location>
</feature>
<evidence type="ECO:0000256" key="1">
    <source>
        <dbReference type="ARBA" id="ARBA00007951"/>
    </source>
</evidence>
<dbReference type="InterPro" id="IPR000933">
    <property type="entry name" value="Glyco_hydro_29"/>
</dbReference>
<gene>
    <name evidence="9" type="ORF">ACFPCY_35485</name>
</gene>
<dbReference type="Gene3D" id="2.60.120.260">
    <property type="entry name" value="Galactose-binding domain-like"/>
    <property type="match status" value="1"/>
</dbReference>
<dbReference type="RefSeq" id="WP_378262786.1">
    <property type="nucleotide sequence ID" value="NZ_JBHSIT010000013.1"/>
</dbReference>
<dbReference type="EMBL" id="JBHSIT010000013">
    <property type="protein sequence ID" value="MFC4912649.1"/>
    <property type="molecule type" value="Genomic_DNA"/>
</dbReference>
<accession>A0ABV9U9S2</accession>
<dbReference type="SUPFAM" id="SSF49785">
    <property type="entry name" value="Galactose-binding domain-like"/>
    <property type="match status" value="1"/>
</dbReference>
<evidence type="ECO:0000313" key="10">
    <source>
        <dbReference type="Proteomes" id="UP001595872"/>
    </source>
</evidence>
<keyword evidence="3 7" id="KW-0732">Signal</keyword>
<dbReference type="InterPro" id="IPR017853">
    <property type="entry name" value="GH"/>
</dbReference>
<dbReference type="SUPFAM" id="SSF51445">
    <property type="entry name" value="(Trans)glycosidases"/>
    <property type="match status" value="1"/>
</dbReference>
<evidence type="ECO:0000256" key="2">
    <source>
        <dbReference type="ARBA" id="ARBA00012662"/>
    </source>
</evidence>
<dbReference type="EC" id="3.2.1.51" evidence="2"/>
<evidence type="ECO:0000256" key="5">
    <source>
        <dbReference type="ARBA" id="ARBA00023295"/>
    </source>
</evidence>
<dbReference type="PANTHER" id="PTHR10030">
    <property type="entry name" value="ALPHA-L-FUCOSIDASE"/>
    <property type="match status" value="1"/>
</dbReference>
<evidence type="ECO:0000259" key="8">
    <source>
        <dbReference type="Pfam" id="PF01120"/>
    </source>
</evidence>
<feature type="domain" description="Glycoside hydrolase family 29 N-terminal" evidence="8">
    <location>
        <begin position="87"/>
        <end position="150"/>
    </location>
</feature>
<reference evidence="10" key="1">
    <citation type="journal article" date="2019" name="Int. J. Syst. Evol. Microbiol.">
        <title>The Global Catalogue of Microorganisms (GCM) 10K type strain sequencing project: providing services to taxonomists for standard genome sequencing and annotation.</title>
        <authorList>
            <consortium name="The Broad Institute Genomics Platform"/>
            <consortium name="The Broad Institute Genome Sequencing Center for Infectious Disease"/>
            <person name="Wu L."/>
            <person name="Ma J."/>
        </authorList>
    </citation>
    <scope>NUCLEOTIDE SEQUENCE [LARGE SCALE GENOMIC DNA]</scope>
    <source>
        <strain evidence="10">KLKA75</strain>
    </source>
</reference>
<sequence>MRHPTLRASLLAATTMAGLAVPATAASAGTASTPAADCSGPVRPASVMRIEACDTPSRIIDKAANIVPRAGQIDWQRKEVTTFTHFGMDTFTNREWGSGAEDEDTFAPASMNVDQWMRAYKAAGAKQAMFTVKHHDGFVLYPTRYSNHSVIASPWWVRTSGCKAADKTKAARARAEAGRDSDPSAYWQVRAAGCENKQGDILAQYVQAARRAGLKVGIYISPADGAELPRAWHRDWVKQIVAKHDAGQWLSIEEQATYDDRNRDPSGQGRYGSGSAVAPRTIPTLVKNDDRAKAVAKGELPSFKFAMDDYNAYYLNQLYELFTQYGPIDELWLDGANPWSGEGITEKYDFAAWYRLIHKLSPNTLVFGGPQGIRWIGNEKGIARETEWSVMPAKEDPDVSHSTLPWDDGEADLGSRARLTDPATKYLQWYPGEADVSLRPGWFFHPDQKPKTPAQLVGLYDQSVGRNASLLLNVPPGTDGRVADEDVASLTSFGRAIRETYGRNLLAGARPARTARALTDGRFGTSWHGGTLDLRGRTTFDRIRLGEDITRGQHVEGFKVEAWDGSAWSTIATGTTIGYSRILALPAPVTASWLRVTVTQTRATPYITTLGLYRTAAPR</sequence>
<dbReference type="InterPro" id="IPR008979">
    <property type="entry name" value="Galactose-bd-like_sf"/>
</dbReference>
<name>A0ABV9U9S2_9ACTN</name>
<dbReference type="Pfam" id="PF01120">
    <property type="entry name" value="Alpha_L_fucos"/>
    <property type="match status" value="2"/>
</dbReference>
<keyword evidence="5" id="KW-0326">Glycosidase</keyword>
<dbReference type="InterPro" id="IPR057739">
    <property type="entry name" value="Glyco_hydro_29_N"/>
</dbReference>
<comment type="similarity">
    <text evidence="1">Belongs to the glycosyl hydrolase 29 family.</text>
</comment>
<evidence type="ECO:0000256" key="3">
    <source>
        <dbReference type="ARBA" id="ARBA00022729"/>
    </source>
</evidence>
<organism evidence="9 10">
    <name type="scientific">Actinomadura gamaensis</name>
    <dbReference type="NCBI Taxonomy" id="1763541"/>
    <lineage>
        <taxon>Bacteria</taxon>
        <taxon>Bacillati</taxon>
        <taxon>Actinomycetota</taxon>
        <taxon>Actinomycetes</taxon>
        <taxon>Streptosporangiales</taxon>
        <taxon>Thermomonosporaceae</taxon>
        <taxon>Actinomadura</taxon>
    </lineage>
</organism>
<proteinExistence type="inferred from homology"/>
<dbReference type="Gene3D" id="3.20.20.80">
    <property type="entry name" value="Glycosidases"/>
    <property type="match status" value="2"/>
</dbReference>
<dbReference type="PANTHER" id="PTHR10030:SF37">
    <property type="entry name" value="ALPHA-L-FUCOSIDASE-RELATED"/>
    <property type="match status" value="1"/>
</dbReference>
<evidence type="ECO:0000313" key="9">
    <source>
        <dbReference type="EMBL" id="MFC4912649.1"/>
    </source>
</evidence>
<dbReference type="SMART" id="SM00812">
    <property type="entry name" value="Alpha_L_fucos"/>
    <property type="match status" value="1"/>
</dbReference>
<protein>
    <recommendedName>
        <fullName evidence="2">alpha-L-fucosidase</fullName>
        <ecNumber evidence="2">3.2.1.51</ecNumber>
    </recommendedName>
</protein>
<keyword evidence="10" id="KW-1185">Reference proteome</keyword>
<keyword evidence="4" id="KW-0378">Hydrolase</keyword>
<feature type="signal peptide" evidence="7">
    <location>
        <begin position="1"/>
        <end position="25"/>
    </location>
</feature>
<evidence type="ECO:0000256" key="6">
    <source>
        <dbReference type="SAM" id="MobiDB-lite"/>
    </source>
</evidence>
<dbReference type="Proteomes" id="UP001595872">
    <property type="component" value="Unassembled WGS sequence"/>
</dbReference>
<feature type="region of interest" description="Disordered" evidence="6">
    <location>
        <begin position="256"/>
        <end position="276"/>
    </location>
</feature>
<evidence type="ECO:0000256" key="7">
    <source>
        <dbReference type="SAM" id="SignalP"/>
    </source>
</evidence>
<feature type="chain" id="PRO_5045849596" description="alpha-L-fucosidase" evidence="7">
    <location>
        <begin position="26"/>
        <end position="619"/>
    </location>
</feature>
<comment type="caution">
    <text evidence="9">The sequence shown here is derived from an EMBL/GenBank/DDBJ whole genome shotgun (WGS) entry which is preliminary data.</text>
</comment>